<evidence type="ECO:0000313" key="3">
    <source>
        <dbReference type="Proteomes" id="UP001153954"/>
    </source>
</evidence>
<protein>
    <submittedName>
        <fullName evidence="2">Uncharacterized protein</fullName>
    </submittedName>
</protein>
<gene>
    <name evidence="2" type="ORF">EEDITHA_LOCUS11106</name>
</gene>
<name>A0AAU9U9G3_EUPED</name>
<proteinExistence type="predicted"/>
<dbReference type="PANTHER" id="PTHR10773:SF19">
    <property type="match status" value="1"/>
</dbReference>
<dbReference type="PANTHER" id="PTHR10773">
    <property type="entry name" value="DNA-DIRECTED RNA POLYMERASES I, II, AND III SUBUNIT RPABC2"/>
    <property type="match status" value="1"/>
</dbReference>
<comment type="caution">
    <text evidence="2">The sequence shown here is derived from an EMBL/GenBank/DDBJ whole genome shotgun (WGS) entry which is preliminary data.</text>
</comment>
<accession>A0AAU9U9G3</accession>
<feature type="compositionally biased region" description="Basic and acidic residues" evidence="1">
    <location>
        <begin position="9"/>
        <end position="21"/>
    </location>
</feature>
<dbReference type="EMBL" id="CAKOGL010000015">
    <property type="protein sequence ID" value="CAH2095681.1"/>
    <property type="molecule type" value="Genomic_DNA"/>
</dbReference>
<dbReference type="AlphaFoldDB" id="A0AAU9U9G3"/>
<organism evidence="2 3">
    <name type="scientific">Euphydryas editha</name>
    <name type="common">Edith's checkerspot</name>
    <dbReference type="NCBI Taxonomy" id="104508"/>
    <lineage>
        <taxon>Eukaryota</taxon>
        <taxon>Metazoa</taxon>
        <taxon>Ecdysozoa</taxon>
        <taxon>Arthropoda</taxon>
        <taxon>Hexapoda</taxon>
        <taxon>Insecta</taxon>
        <taxon>Pterygota</taxon>
        <taxon>Neoptera</taxon>
        <taxon>Endopterygota</taxon>
        <taxon>Lepidoptera</taxon>
        <taxon>Glossata</taxon>
        <taxon>Ditrysia</taxon>
        <taxon>Papilionoidea</taxon>
        <taxon>Nymphalidae</taxon>
        <taxon>Nymphalinae</taxon>
        <taxon>Euphydryas</taxon>
    </lineage>
</organism>
<dbReference type="Proteomes" id="UP001153954">
    <property type="component" value="Unassembled WGS sequence"/>
</dbReference>
<evidence type="ECO:0000256" key="1">
    <source>
        <dbReference type="SAM" id="MobiDB-lite"/>
    </source>
</evidence>
<evidence type="ECO:0000313" key="2">
    <source>
        <dbReference type="EMBL" id="CAH2095681.1"/>
    </source>
</evidence>
<sequence>MQYFFTKGKPPDKKRDGDRRTQKYAAKRQSVREFIKSLKCVESHYCRSSTQQCKYLPSELNINKSYKLYNSQNPDSTVKSSYFRFIFNADFNLSSGTPRTDVCSKCIELSEKLKTENDPSVKVNLMTEKRIHRLKARAFFNMFREKKEGMATFSFDCQKKLVLPKVPDHSFYCSRQLYMYNFTMIRGSSKDPLNKG</sequence>
<reference evidence="2" key="1">
    <citation type="submission" date="2022-03" db="EMBL/GenBank/DDBJ databases">
        <authorList>
            <person name="Tunstrom K."/>
        </authorList>
    </citation>
    <scope>NUCLEOTIDE SEQUENCE</scope>
</reference>
<feature type="region of interest" description="Disordered" evidence="1">
    <location>
        <begin position="1"/>
        <end position="23"/>
    </location>
</feature>
<keyword evidence="3" id="KW-1185">Reference proteome</keyword>